<dbReference type="PANTHER" id="PTHR10366:SF564">
    <property type="entry name" value="STEROL-4-ALPHA-CARBOXYLATE 3-DEHYDROGENASE, DECARBOXYLATING"/>
    <property type="match status" value="1"/>
</dbReference>
<gene>
    <name evidence="4" type="ORF">K435DRAFT_167050</name>
</gene>
<dbReference type="Gene3D" id="3.40.50.720">
    <property type="entry name" value="NAD(P)-binding Rossmann-like Domain"/>
    <property type="match status" value="1"/>
</dbReference>
<dbReference type="InterPro" id="IPR050425">
    <property type="entry name" value="NAD(P)_dehydrat-like"/>
</dbReference>
<dbReference type="AlphaFoldDB" id="A0A4S8LXL2"/>
<evidence type="ECO:0000256" key="1">
    <source>
        <dbReference type="ARBA" id="ARBA00023002"/>
    </source>
</evidence>
<dbReference type="EMBL" id="ML179230">
    <property type="protein sequence ID" value="THU94191.1"/>
    <property type="molecule type" value="Genomic_DNA"/>
</dbReference>
<reference evidence="4 5" key="1">
    <citation type="journal article" date="2019" name="Nat. Ecol. Evol.">
        <title>Megaphylogeny resolves global patterns of mushroom evolution.</title>
        <authorList>
            <person name="Varga T."/>
            <person name="Krizsan K."/>
            <person name="Foldi C."/>
            <person name="Dima B."/>
            <person name="Sanchez-Garcia M."/>
            <person name="Sanchez-Ramirez S."/>
            <person name="Szollosi G.J."/>
            <person name="Szarkandi J.G."/>
            <person name="Papp V."/>
            <person name="Albert L."/>
            <person name="Andreopoulos W."/>
            <person name="Angelini C."/>
            <person name="Antonin V."/>
            <person name="Barry K.W."/>
            <person name="Bougher N.L."/>
            <person name="Buchanan P."/>
            <person name="Buyck B."/>
            <person name="Bense V."/>
            <person name="Catcheside P."/>
            <person name="Chovatia M."/>
            <person name="Cooper J."/>
            <person name="Damon W."/>
            <person name="Desjardin D."/>
            <person name="Finy P."/>
            <person name="Geml J."/>
            <person name="Haridas S."/>
            <person name="Hughes K."/>
            <person name="Justo A."/>
            <person name="Karasinski D."/>
            <person name="Kautmanova I."/>
            <person name="Kiss B."/>
            <person name="Kocsube S."/>
            <person name="Kotiranta H."/>
            <person name="LaButti K.M."/>
            <person name="Lechner B.E."/>
            <person name="Liimatainen K."/>
            <person name="Lipzen A."/>
            <person name="Lukacs Z."/>
            <person name="Mihaltcheva S."/>
            <person name="Morgado L.N."/>
            <person name="Niskanen T."/>
            <person name="Noordeloos M.E."/>
            <person name="Ohm R.A."/>
            <person name="Ortiz-Santana B."/>
            <person name="Ovrebo C."/>
            <person name="Racz N."/>
            <person name="Riley R."/>
            <person name="Savchenko A."/>
            <person name="Shiryaev A."/>
            <person name="Soop K."/>
            <person name="Spirin V."/>
            <person name="Szebenyi C."/>
            <person name="Tomsovsky M."/>
            <person name="Tulloss R.E."/>
            <person name="Uehling J."/>
            <person name="Grigoriev I.V."/>
            <person name="Vagvolgyi C."/>
            <person name="Papp T."/>
            <person name="Martin F.M."/>
            <person name="Miettinen O."/>
            <person name="Hibbett D.S."/>
            <person name="Nagy L.G."/>
        </authorList>
    </citation>
    <scope>NUCLEOTIDE SEQUENCE [LARGE SCALE GENOMIC DNA]</scope>
    <source>
        <strain evidence="4 5">CBS 962.96</strain>
    </source>
</reference>
<keyword evidence="1" id="KW-0560">Oxidoreductase</keyword>
<dbReference type="InterPro" id="IPR036291">
    <property type="entry name" value="NAD(P)-bd_dom_sf"/>
</dbReference>
<dbReference type="Pfam" id="PF01370">
    <property type="entry name" value="Epimerase"/>
    <property type="match status" value="1"/>
</dbReference>
<dbReference type="OrthoDB" id="2735536at2759"/>
<name>A0A4S8LXL2_DENBC</name>
<evidence type="ECO:0000313" key="4">
    <source>
        <dbReference type="EMBL" id="THU94191.1"/>
    </source>
</evidence>
<feature type="domain" description="NAD-dependent epimerase/dehydratase" evidence="3">
    <location>
        <begin position="5"/>
        <end position="250"/>
    </location>
</feature>
<proteinExistence type="inferred from homology"/>
<dbReference type="InterPro" id="IPR001509">
    <property type="entry name" value="Epimerase_deHydtase"/>
</dbReference>
<keyword evidence="5" id="KW-1185">Reference proteome</keyword>
<dbReference type="SUPFAM" id="SSF51735">
    <property type="entry name" value="NAD(P)-binding Rossmann-fold domains"/>
    <property type="match status" value="1"/>
</dbReference>
<evidence type="ECO:0000259" key="3">
    <source>
        <dbReference type="Pfam" id="PF01370"/>
    </source>
</evidence>
<dbReference type="GO" id="GO:0016616">
    <property type="term" value="F:oxidoreductase activity, acting on the CH-OH group of donors, NAD or NADP as acceptor"/>
    <property type="evidence" value="ECO:0007669"/>
    <property type="project" value="TreeGrafter"/>
</dbReference>
<protein>
    <submittedName>
        <fullName evidence="4">NAD(P)-binding protein</fullName>
    </submittedName>
</protein>
<dbReference type="PANTHER" id="PTHR10366">
    <property type="entry name" value="NAD DEPENDENT EPIMERASE/DEHYDRATASE"/>
    <property type="match status" value="1"/>
</dbReference>
<sequence>MIETVFVTGATGFVGSHVVKALLDRGHNVIAAARGSKAEHLKKSCDKYAGRLRVVEVVDLAKDNLEKELVGITALIHVATPSLLEMSLEELIPATIESNMNIIRQAEKAGAKSIVVTGSAISTTSLEGKASNTTFNPITKEEALASQNPLMAYAAGKKYAEMAIWEWSETHPDVEVTILYPPWVFGPYVPDFYPVSPKNLSTSKYLYGLVDPNGKCPWNAFFIDVRDLANAHVNALKSPPASKIGRKRVVIGSPELLDGRKALATLAEKRPQLASRLNQKEPPVNNSGKYECDFARIEEVVGIKETDFLPLEQTILDTIDDYISLEEQWIKEGHDVSIKVDLPDLVED</sequence>
<evidence type="ECO:0000256" key="2">
    <source>
        <dbReference type="ARBA" id="ARBA00023445"/>
    </source>
</evidence>
<accession>A0A4S8LXL2</accession>
<dbReference type="Proteomes" id="UP000297245">
    <property type="component" value="Unassembled WGS sequence"/>
</dbReference>
<organism evidence="4 5">
    <name type="scientific">Dendrothele bispora (strain CBS 962.96)</name>
    <dbReference type="NCBI Taxonomy" id="1314807"/>
    <lineage>
        <taxon>Eukaryota</taxon>
        <taxon>Fungi</taxon>
        <taxon>Dikarya</taxon>
        <taxon>Basidiomycota</taxon>
        <taxon>Agaricomycotina</taxon>
        <taxon>Agaricomycetes</taxon>
        <taxon>Agaricomycetidae</taxon>
        <taxon>Agaricales</taxon>
        <taxon>Agaricales incertae sedis</taxon>
        <taxon>Dendrothele</taxon>
    </lineage>
</organism>
<evidence type="ECO:0000313" key="5">
    <source>
        <dbReference type="Proteomes" id="UP000297245"/>
    </source>
</evidence>
<comment type="similarity">
    <text evidence="2">Belongs to the NAD(P)-dependent epimerase/dehydratase family. Dihydroflavonol-4-reductase subfamily.</text>
</comment>